<dbReference type="STRING" id="93625.A0A409XN25"/>
<proteinExistence type="predicted"/>
<dbReference type="InParanoid" id="A0A409XN25"/>
<dbReference type="AlphaFoldDB" id="A0A409XN25"/>
<dbReference type="Proteomes" id="UP000283269">
    <property type="component" value="Unassembled WGS sequence"/>
</dbReference>
<dbReference type="EMBL" id="NHYD01001095">
    <property type="protein sequence ID" value="PPQ92110.1"/>
    <property type="molecule type" value="Genomic_DNA"/>
</dbReference>
<organism evidence="1 2">
    <name type="scientific">Psilocybe cyanescens</name>
    <dbReference type="NCBI Taxonomy" id="93625"/>
    <lineage>
        <taxon>Eukaryota</taxon>
        <taxon>Fungi</taxon>
        <taxon>Dikarya</taxon>
        <taxon>Basidiomycota</taxon>
        <taxon>Agaricomycotina</taxon>
        <taxon>Agaricomycetes</taxon>
        <taxon>Agaricomycetidae</taxon>
        <taxon>Agaricales</taxon>
        <taxon>Agaricineae</taxon>
        <taxon>Strophariaceae</taxon>
        <taxon>Psilocybe</taxon>
    </lineage>
</organism>
<comment type="caution">
    <text evidence="1">The sequence shown here is derived from an EMBL/GenBank/DDBJ whole genome shotgun (WGS) entry which is preliminary data.</text>
</comment>
<sequence>MKKAYIYRKHQQGEQFLDIANELGLNPSVVSWNYHKLAKQGPDPDFYAPPSMTGRPQVITPHAECQAEQLIASWEC</sequence>
<name>A0A409XN25_PSICY</name>
<gene>
    <name evidence="1" type="ORF">CVT25_008042</name>
</gene>
<reference evidence="1 2" key="1">
    <citation type="journal article" date="2018" name="Evol. Lett.">
        <title>Horizontal gene cluster transfer increased hallucinogenic mushroom diversity.</title>
        <authorList>
            <person name="Reynolds H.T."/>
            <person name="Vijayakumar V."/>
            <person name="Gluck-Thaler E."/>
            <person name="Korotkin H.B."/>
            <person name="Matheny P.B."/>
            <person name="Slot J.C."/>
        </authorList>
    </citation>
    <scope>NUCLEOTIDE SEQUENCE [LARGE SCALE GENOMIC DNA]</scope>
    <source>
        <strain evidence="1 2">2631</strain>
    </source>
</reference>
<accession>A0A409XN25</accession>
<protein>
    <submittedName>
        <fullName evidence="1">Uncharacterized protein</fullName>
    </submittedName>
</protein>
<evidence type="ECO:0000313" key="2">
    <source>
        <dbReference type="Proteomes" id="UP000283269"/>
    </source>
</evidence>
<keyword evidence="2" id="KW-1185">Reference proteome</keyword>
<evidence type="ECO:0000313" key="1">
    <source>
        <dbReference type="EMBL" id="PPQ92110.1"/>
    </source>
</evidence>